<comment type="caution">
    <text evidence="1">The sequence shown here is derived from an EMBL/GenBank/DDBJ whole genome shotgun (WGS) entry which is preliminary data.</text>
</comment>
<organism evidence="1 2">
    <name type="scientific">Bowmanella yangjiangensis</name>
    <dbReference type="NCBI Taxonomy" id="2811230"/>
    <lineage>
        <taxon>Bacteria</taxon>
        <taxon>Pseudomonadati</taxon>
        <taxon>Pseudomonadota</taxon>
        <taxon>Gammaproteobacteria</taxon>
        <taxon>Alteromonadales</taxon>
        <taxon>Alteromonadaceae</taxon>
        <taxon>Bowmanella</taxon>
    </lineage>
</organism>
<dbReference type="EMBL" id="JAFKCS010000068">
    <property type="protein sequence ID" value="MBN7822445.1"/>
    <property type="molecule type" value="Genomic_DNA"/>
</dbReference>
<dbReference type="Proteomes" id="UP000663992">
    <property type="component" value="Unassembled WGS sequence"/>
</dbReference>
<gene>
    <name evidence="1" type="ORF">J0A65_21460</name>
</gene>
<evidence type="ECO:0000313" key="1">
    <source>
        <dbReference type="EMBL" id="MBN7822445.1"/>
    </source>
</evidence>
<sequence length="119" mass="13310">MDKHEAKPLWECGECGEIHDDEDGARECCMPRVYEMYGCPVCDSVHDDEDAALKCCGPQGIIRCPSCARDYSQAAINHWAVVVAGHCNTCNPFFSVADQFSIEDLYLERSPYGDQSLLR</sequence>
<evidence type="ECO:0000313" key="2">
    <source>
        <dbReference type="Proteomes" id="UP000663992"/>
    </source>
</evidence>
<dbReference type="RefSeq" id="WP_206596372.1">
    <property type="nucleotide sequence ID" value="NZ_JAFKCS010000068.1"/>
</dbReference>
<reference evidence="1 2" key="1">
    <citation type="submission" date="2021-03" db="EMBL/GenBank/DDBJ databases">
        <title>novel species isolated from a fishpond in China.</title>
        <authorList>
            <person name="Lu H."/>
            <person name="Cai Z."/>
        </authorList>
    </citation>
    <scope>NUCLEOTIDE SEQUENCE [LARGE SCALE GENOMIC DNA]</scope>
    <source>
        <strain evidence="1 2">Y57</strain>
    </source>
</reference>
<accession>A0ABS3D1J2</accession>
<protein>
    <submittedName>
        <fullName evidence="1">Uncharacterized protein</fullName>
    </submittedName>
</protein>
<keyword evidence="2" id="KW-1185">Reference proteome</keyword>
<name>A0ABS3D1J2_9ALTE</name>
<proteinExistence type="predicted"/>